<evidence type="ECO:0000256" key="1">
    <source>
        <dbReference type="ARBA" id="ARBA00004651"/>
    </source>
</evidence>
<keyword evidence="3" id="KW-0813">Transport</keyword>
<keyword evidence="11 12" id="KW-0472">Membrane</keyword>
<dbReference type="NCBIfam" id="TIGR02125">
    <property type="entry name" value="CytB-hydogenase"/>
    <property type="match status" value="1"/>
</dbReference>
<gene>
    <name evidence="14" type="ORF">MNB_SV-5-457</name>
</gene>
<evidence type="ECO:0000256" key="8">
    <source>
        <dbReference type="ARBA" id="ARBA00022982"/>
    </source>
</evidence>
<evidence type="ECO:0000256" key="9">
    <source>
        <dbReference type="ARBA" id="ARBA00022989"/>
    </source>
</evidence>
<feature type="transmembrane region" description="Helical" evidence="12">
    <location>
        <begin position="191"/>
        <end position="213"/>
    </location>
</feature>
<dbReference type="InterPro" id="IPR000516">
    <property type="entry name" value="Ni-dep_Hydgase_cyt-B"/>
</dbReference>
<keyword evidence="8" id="KW-0249">Electron transport</keyword>
<dbReference type="PROSITE" id="PS00882">
    <property type="entry name" value="NI_HGENASE_CYTB_1"/>
    <property type="match status" value="1"/>
</dbReference>
<evidence type="ECO:0000259" key="13">
    <source>
        <dbReference type="Pfam" id="PF01292"/>
    </source>
</evidence>
<keyword evidence="6 12" id="KW-0812">Transmembrane</keyword>
<dbReference type="SUPFAM" id="SSF81342">
    <property type="entry name" value="Transmembrane di-heme cytochromes"/>
    <property type="match status" value="1"/>
</dbReference>
<dbReference type="InterPro" id="IPR011577">
    <property type="entry name" value="Cyt_b561_bac/Ni-Hgenase"/>
</dbReference>
<evidence type="ECO:0000256" key="4">
    <source>
        <dbReference type="ARBA" id="ARBA00022475"/>
    </source>
</evidence>
<dbReference type="PANTHER" id="PTHR30485:SF0">
    <property type="entry name" value="NI_FE-HYDROGENASE 1 B-TYPE CYTOCHROME SUBUNIT-RELATED"/>
    <property type="match status" value="1"/>
</dbReference>
<comment type="similarity">
    <text evidence="2">Belongs to the HupC/HyaC/HydC family.</text>
</comment>
<proteinExistence type="inferred from homology"/>
<keyword evidence="10" id="KW-0408">Iron</keyword>
<dbReference type="AlphaFoldDB" id="A0A1W1ECW3"/>
<feature type="transmembrane region" description="Helical" evidence="12">
    <location>
        <begin position="135"/>
        <end position="159"/>
    </location>
</feature>
<name>A0A1W1ECW3_9ZZZZ</name>
<dbReference type="InterPro" id="IPR016174">
    <property type="entry name" value="Di-haem_cyt_TM"/>
</dbReference>
<protein>
    <submittedName>
        <fullName evidence="14">Quinone-reactive Ni/Fe hydrogenase, cytochrome b subunit</fullName>
    </submittedName>
</protein>
<dbReference type="GO" id="GO:0022904">
    <property type="term" value="P:respiratory electron transport chain"/>
    <property type="evidence" value="ECO:0007669"/>
    <property type="project" value="InterPro"/>
</dbReference>
<dbReference type="PANTHER" id="PTHR30485">
    <property type="entry name" value="NI/FE-HYDROGENASE 1 B-TYPE CYTOCHROME SUBUNIT"/>
    <property type="match status" value="1"/>
</dbReference>
<dbReference type="Pfam" id="PF01292">
    <property type="entry name" value="Ni_hydr_CYTB"/>
    <property type="match status" value="1"/>
</dbReference>
<keyword evidence="5" id="KW-0349">Heme</keyword>
<reference evidence="14" key="1">
    <citation type="submission" date="2016-10" db="EMBL/GenBank/DDBJ databases">
        <authorList>
            <person name="de Groot N.N."/>
        </authorList>
    </citation>
    <scope>NUCLEOTIDE SEQUENCE</scope>
</reference>
<evidence type="ECO:0000256" key="5">
    <source>
        <dbReference type="ARBA" id="ARBA00022617"/>
    </source>
</evidence>
<keyword evidence="9 12" id="KW-1133">Transmembrane helix</keyword>
<evidence type="ECO:0000256" key="12">
    <source>
        <dbReference type="SAM" id="Phobius"/>
    </source>
</evidence>
<evidence type="ECO:0000256" key="2">
    <source>
        <dbReference type="ARBA" id="ARBA00008622"/>
    </source>
</evidence>
<evidence type="ECO:0000256" key="10">
    <source>
        <dbReference type="ARBA" id="ARBA00023004"/>
    </source>
</evidence>
<dbReference type="Gene3D" id="1.20.950.20">
    <property type="entry name" value="Transmembrane di-heme cytochromes, Chain C"/>
    <property type="match status" value="1"/>
</dbReference>
<dbReference type="InterPro" id="IPR051542">
    <property type="entry name" value="Hydrogenase_cytochrome"/>
</dbReference>
<sequence>MEQVQKNVAPQATIEIEQEFTAGYRWQHWIRALSIVVLIVTGFYLAEPFMAPISNGEPTNFMQALFRFWHIVFGFLMISAVIYKSYLFVFGRKHKNERVSFWDVLNPVIWGKQMCYYLFVCKHPHLKGAYNPLQFAAYALFYVMMLILIVTGLILYINVYHNGLGAFMYEPMRQLEAMLGGLAWVRQLHHIVMWGVMIFMAIHIYLAIFNSIWGKEGGMDAIFSGQKWHKKH</sequence>
<organism evidence="14">
    <name type="scientific">hydrothermal vent metagenome</name>
    <dbReference type="NCBI Taxonomy" id="652676"/>
    <lineage>
        <taxon>unclassified sequences</taxon>
        <taxon>metagenomes</taxon>
        <taxon>ecological metagenomes</taxon>
    </lineage>
</organism>
<evidence type="ECO:0000256" key="3">
    <source>
        <dbReference type="ARBA" id="ARBA00022448"/>
    </source>
</evidence>
<dbReference type="GO" id="GO:0009055">
    <property type="term" value="F:electron transfer activity"/>
    <property type="evidence" value="ECO:0007669"/>
    <property type="project" value="InterPro"/>
</dbReference>
<evidence type="ECO:0000256" key="11">
    <source>
        <dbReference type="ARBA" id="ARBA00023136"/>
    </source>
</evidence>
<accession>A0A1W1ECW3</accession>
<dbReference type="GO" id="GO:0020037">
    <property type="term" value="F:heme binding"/>
    <property type="evidence" value="ECO:0007669"/>
    <property type="project" value="TreeGrafter"/>
</dbReference>
<comment type="subcellular location">
    <subcellularLocation>
        <location evidence="1">Cell membrane</location>
        <topology evidence="1">Multi-pass membrane protein</topology>
    </subcellularLocation>
</comment>
<feature type="domain" description="Cytochrome b561 bacterial/Ni-hydrogenase" evidence="13">
    <location>
        <begin position="20"/>
        <end position="225"/>
    </location>
</feature>
<keyword evidence="4" id="KW-1003">Cell membrane</keyword>
<dbReference type="GO" id="GO:0005506">
    <property type="term" value="F:iron ion binding"/>
    <property type="evidence" value="ECO:0007669"/>
    <property type="project" value="InterPro"/>
</dbReference>
<dbReference type="EMBL" id="FPKX01000027">
    <property type="protein sequence ID" value="SFZ97887.1"/>
    <property type="molecule type" value="Genomic_DNA"/>
</dbReference>
<evidence type="ECO:0000313" key="14">
    <source>
        <dbReference type="EMBL" id="SFZ97887.1"/>
    </source>
</evidence>
<evidence type="ECO:0000256" key="7">
    <source>
        <dbReference type="ARBA" id="ARBA00022723"/>
    </source>
</evidence>
<evidence type="ECO:0000256" key="6">
    <source>
        <dbReference type="ARBA" id="ARBA00022692"/>
    </source>
</evidence>
<dbReference type="GO" id="GO:0005886">
    <property type="term" value="C:plasma membrane"/>
    <property type="evidence" value="ECO:0007669"/>
    <property type="project" value="UniProtKB-SubCell"/>
</dbReference>
<dbReference type="PRINTS" id="PR00161">
    <property type="entry name" value="NIHGNASECYTB"/>
</dbReference>
<feature type="transmembrane region" description="Helical" evidence="12">
    <location>
        <begin position="66"/>
        <end position="89"/>
    </location>
</feature>
<feature type="transmembrane region" description="Helical" evidence="12">
    <location>
        <begin position="29"/>
        <end position="46"/>
    </location>
</feature>
<keyword evidence="7" id="KW-0479">Metal-binding</keyword>